<protein>
    <recommendedName>
        <fullName evidence="3">DUF218 domain-containing protein</fullName>
    </recommendedName>
</protein>
<evidence type="ECO:0000313" key="1">
    <source>
        <dbReference type="EMBL" id="EAZ63848.2"/>
    </source>
</evidence>
<dbReference type="KEGG" id="pic:PICST_28422"/>
<dbReference type="EMBL" id="AAVQ01000001">
    <property type="protein sequence ID" value="EAZ63848.2"/>
    <property type="molecule type" value="Genomic_DNA"/>
</dbReference>
<dbReference type="GeneID" id="4851200"/>
<reference evidence="1 2" key="1">
    <citation type="journal article" date="2007" name="Nat. Biotechnol.">
        <title>Genome sequence of the lignocellulose-bioconverting and xylose-fermenting yeast Pichia stipitis.</title>
        <authorList>
            <person name="Jeffries T.W."/>
            <person name="Grigoriev I.V."/>
            <person name="Grimwood J."/>
            <person name="Laplaza J.M."/>
            <person name="Aerts A."/>
            <person name="Salamov A."/>
            <person name="Schmutz J."/>
            <person name="Lindquist E."/>
            <person name="Dehal P."/>
            <person name="Shapiro H."/>
            <person name="Jin Y.S."/>
            <person name="Passoth V."/>
            <person name="Richardson P.M."/>
        </authorList>
    </citation>
    <scope>NUCLEOTIDE SEQUENCE [LARGE SCALE GENOMIC DNA]</scope>
    <source>
        <strain evidence="2">ATCC 58785 / CBS 6054 / NBRC 10063 / NRRL Y-11545</strain>
    </source>
</reference>
<evidence type="ECO:0000313" key="2">
    <source>
        <dbReference type="Proteomes" id="UP000002258"/>
    </source>
</evidence>
<keyword evidence="2" id="KW-1185">Reference proteome</keyword>
<dbReference type="OrthoDB" id="4347at2759"/>
<dbReference type="RefSeq" id="XP_001387871.2">
    <property type="nucleotide sequence ID" value="XM_001387834.1"/>
</dbReference>
<evidence type="ECO:0008006" key="3">
    <source>
        <dbReference type="Google" id="ProtNLM"/>
    </source>
</evidence>
<dbReference type="InterPro" id="IPR055323">
    <property type="entry name" value="C57A10.07/YOR238W"/>
</dbReference>
<dbReference type="Proteomes" id="UP000002258">
    <property type="component" value="Chromosome 1"/>
</dbReference>
<dbReference type="eggNOG" id="KOG4533">
    <property type="taxonomic scope" value="Eukaryota"/>
</dbReference>
<dbReference type="AlphaFoldDB" id="A3GG01"/>
<dbReference type="FunCoup" id="A3GG01">
    <property type="interactions" value="55"/>
</dbReference>
<dbReference type="InParanoid" id="A3GG01"/>
<dbReference type="OMA" id="DLYGCHG"/>
<sequence>MPSNLVILPCHAIWKGGACYGESAQEWHLVDFQKVGYDHLAFKNHITQSVSYLKENSDAYLVISGGQTKAESGPVSESLSYYQLARTLYEQEHFFEEVKERITTEEFARDSFENVLFSICRFYEVFQRYPERITIVGFEFKRARFLDHHLHRALRFPLEKVEYIGNSPDPKDLDQERRQKYFEDLDNSEYKFAVKHFDQDWYGINAPLATKKMGRNPYNRHHGYQLSNPAIASFLSGVNGSIPVSNEQLRSLLQGVPWIKE</sequence>
<dbReference type="PANTHER" id="PTHR28110">
    <property type="entry name" value="TRANSMEMBRANE PROTEIN"/>
    <property type="match status" value="1"/>
</dbReference>
<accession>A3GG01</accession>
<dbReference type="PANTHER" id="PTHR28110:SF1">
    <property type="entry name" value="TRANSMEMBRANE PROTEIN"/>
    <property type="match status" value="1"/>
</dbReference>
<comment type="caution">
    <text evidence="1">The sequence shown here is derived from an EMBL/GenBank/DDBJ whole genome shotgun (WGS) entry which is preliminary data.</text>
</comment>
<dbReference type="HOGENOM" id="CLU_048479_1_1_1"/>
<gene>
    <name evidence="1" type="ORF">PICST_28422</name>
</gene>
<organism evidence="1 2">
    <name type="scientific">Scheffersomyces stipitis (strain ATCC 58785 / CBS 6054 / NBRC 10063 / NRRL Y-11545)</name>
    <name type="common">Yeast</name>
    <name type="synonym">Pichia stipitis</name>
    <dbReference type="NCBI Taxonomy" id="322104"/>
    <lineage>
        <taxon>Eukaryota</taxon>
        <taxon>Fungi</taxon>
        <taxon>Dikarya</taxon>
        <taxon>Ascomycota</taxon>
        <taxon>Saccharomycotina</taxon>
        <taxon>Pichiomycetes</taxon>
        <taxon>Debaryomycetaceae</taxon>
        <taxon>Scheffersomyces</taxon>
    </lineage>
</organism>
<name>A3GG01_PICST</name>
<dbReference type="GO" id="GO:0005737">
    <property type="term" value="C:cytoplasm"/>
    <property type="evidence" value="ECO:0007669"/>
    <property type="project" value="TreeGrafter"/>
</dbReference>
<proteinExistence type="predicted"/>